<dbReference type="AlphaFoldDB" id="A0A0B5BBE7"/>
<dbReference type="InterPro" id="IPR045570">
    <property type="entry name" value="Metalloprtase-TldD/E_cen_dom"/>
</dbReference>
<keyword evidence="3" id="KW-0378">Hydrolase</keyword>
<gene>
    <name evidence="8" type="ORF">GPICK_11250</name>
</gene>
<comment type="similarity">
    <text evidence="1">Belongs to the peptidase U62 family.</text>
</comment>
<sequence length="460" mass="48451">MLDTFDLNRILRRALAGGGEFADIYFEEGANTSIVCEDGKIEKVLAGTDRGVGIRVISDLRTAYAYTNEITEAALLSLAGTVSRAVAGKVFDRDIDLRNKIVGAGFPIEITPDSVPLQDKVALVNRGNVAARKFSDKIRQVMVVYRDSRIKTQIANSLGEFTEANRTGTLYLAQVVAAAGDVIQTGYEPVGKFIGYELFRERGPEEIAETAARRAVMMLAARKAPGGLMPVVLSSEAGGTMVHEAIGHGLEADLAQSGMSVYTGKVGSQVASPLVTVIDDSTIPNARGSFSFDDEGSPAQRTVLVENGILKGYLYDRLSALKDGCASTGNGRREGYHARPIVRMTNTLIAPGESDPAEIVKGVGSGLFVRKMGGGQVNTVSGDFMFEVSEGFLIENGVIGEPVRGATLTGNGPDVLKKIARVGSDLGFGIGTCGKDGQGVPVSDAQPTLLIEEITVGGAA</sequence>
<evidence type="ECO:0000256" key="4">
    <source>
        <dbReference type="ARBA" id="ARBA00023049"/>
    </source>
</evidence>
<dbReference type="SUPFAM" id="SSF111283">
    <property type="entry name" value="Putative modulator of DNA gyrase, PmbA/TldD"/>
    <property type="match status" value="1"/>
</dbReference>
<dbReference type="OrthoDB" id="9803618at2"/>
<dbReference type="GO" id="GO:0006508">
    <property type="term" value="P:proteolysis"/>
    <property type="evidence" value="ECO:0007669"/>
    <property type="project" value="UniProtKB-KW"/>
</dbReference>
<dbReference type="Gene3D" id="3.30.2290.10">
    <property type="entry name" value="PmbA/TldD superfamily"/>
    <property type="match status" value="1"/>
</dbReference>
<keyword evidence="2" id="KW-0645">Protease</keyword>
<proteinExistence type="inferred from homology"/>
<dbReference type="Pfam" id="PF19290">
    <property type="entry name" value="PmbA_TldD_2nd"/>
    <property type="match status" value="1"/>
</dbReference>
<keyword evidence="4" id="KW-0482">Metalloprotease</keyword>
<dbReference type="PIRSF" id="PIRSF004919">
    <property type="entry name" value="TldD"/>
    <property type="match status" value="1"/>
</dbReference>
<evidence type="ECO:0000313" key="8">
    <source>
        <dbReference type="EMBL" id="AJE03852.1"/>
    </source>
</evidence>
<evidence type="ECO:0000259" key="6">
    <source>
        <dbReference type="Pfam" id="PF19289"/>
    </source>
</evidence>
<dbReference type="KEGG" id="gpi:GPICK_11250"/>
<organism evidence="8 9">
    <name type="scientific">Geobacter pickeringii</name>
    <dbReference type="NCBI Taxonomy" id="345632"/>
    <lineage>
        <taxon>Bacteria</taxon>
        <taxon>Pseudomonadati</taxon>
        <taxon>Thermodesulfobacteriota</taxon>
        <taxon>Desulfuromonadia</taxon>
        <taxon>Geobacterales</taxon>
        <taxon>Geobacteraceae</taxon>
        <taxon>Geobacter</taxon>
    </lineage>
</organism>
<evidence type="ECO:0000256" key="3">
    <source>
        <dbReference type="ARBA" id="ARBA00022801"/>
    </source>
</evidence>
<dbReference type="Pfam" id="PF19289">
    <property type="entry name" value="PmbA_TldD_3rd"/>
    <property type="match status" value="1"/>
</dbReference>
<protein>
    <submittedName>
        <fullName evidence="8">Peptidase C69</fullName>
    </submittedName>
</protein>
<feature type="domain" description="Metalloprotease TldD/E N-terminal" evidence="5">
    <location>
        <begin position="22"/>
        <end position="86"/>
    </location>
</feature>
<dbReference type="EMBL" id="CP009788">
    <property type="protein sequence ID" value="AJE03852.1"/>
    <property type="molecule type" value="Genomic_DNA"/>
</dbReference>
<dbReference type="GO" id="GO:0008237">
    <property type="term" value="F:metallopeptidase activity"/>
    <property type="evidence" value="ECO:0007669"/>
    <property type="project" value="UniProtKB-KW"/>
</dbReference>
<dbReference type="InterPro" id="IPR035068">
    <property type="entry name" value="TldD/PmbA_N"/>
</dbReference>
<dbReference type="HOGENOM" id="CLU_026425_1_0_7"/>
<accession>A0A0B5BBE7</accession>
<evidence type="ECO:0000256" key="1">
    <source>
        <dbReference type="ARBA" id="ARBA00005836"/>
    </source>
</evidence>
<dbReference type="RefSeq" id="WP_039743262.1">
    <property type="nucleotide sequence ID" value="NZ_CP009788.1"/>
</dbReference>
<dbReference type="PANTHER" id="PTHR30624">
    <property type="entry name" value="UNCHARACTERIZED PROTEIN TLDD AND PMBA"/>
    <property type="match status" value="1"/>
</dbReference>
<reference evidence="8 9" key="1">
    <citation type="journal article" date="2015" name="Genome Announc.">
        <title>Complete Genome of Geobacter pickeringii G13T, a Metal-Reducing Isolate from Sedimentary Kaolin Deposits.</title>
        <authorList>
            <person name="Badalamenti J.P."/>
            <person name="Bond D.R."/>
        </authorList>
    </citation>
    <scope>NUCLEOTIDE SEQUENCE [LARGE SCALE GENOMIC DNA]</scope>
    <source>
        <strain evidence="8 9">G13</strain>
    </source>
</reference>
<dbReference type="InterPro" id="IPR045569">
    <property type="entry name" value="Metalloprtase-TldD/E_C"/>
</dbReference>
<dbReference type="InterPro" id="IPR002510">
    <property type="entry name" value="Metalloprtase-TldD/E_N"/>
</dbReference>
<evidence type="ECO:0000259" key="7">
    <source>
        <dbReference type="Pfam" id="PF19290"/>
    </source>
</evidence>
<keyword evidence="9" id="KW-1185">Reference proteome</keyword>
<evidence type="ECO:0000259" key="5">
    <source>
        <dbReference type="Pfam" id="PF01523"/>
    </source>
</evidence>
<dbReference type="PANTHER" id="PTHR30624:SF4">
    <property type="entry name" value="METALLOPROTEASE TLDD"/>
    <property type="match status" value="1"/>
</dbReference>
<dbReference type="InterPro" id="IPR051463">
    <property type="entry name" value="Peptidase_U62_metallo"/>
</dbReference>
<evidence type="ECO:0000256" key="2">
    <source>
        <dbReference type="ARBA" id="ARBA00022670"/>
    </source>
</evidence>
<dbReference type="InterPro" id="IPR036059">
    <property type="entry name" value="TldD/PmbA_sf"/>
</dbReference>
<dbReference type="InterPro" id="IPR025502">
    <property type="entry name" value="TldD"/>
</dbReference>
<dbReference type="Pfam" id="PF01523">
    <property type="entry name" value="PmbA_TldD_1st"/>
    <property type="match status" value="1"/>
</dbReference>
<feature type="domain" description="Metalloprotease TldD/E C-terminal" evidence="6">
    <location>
        <begin position="227"/>
        <end position="458"/>
    </location>
</feature>
<dbReference type="FunFam" id="3.30.2290.10:FF:000003">
    <property type="entry name" value="Zinc-dependent protease, TldD/PmbA family"/>
    <property type="match status" value="1"/>
</dbReference>
<name>A0A0B5BBE7_9BACT</name>
<dbReference type="STRING" id="345632.GPICK_11250"/>
<evidence type="ECO:0000313" key="9">
    <source>
        <dbReference type="Proteomes" id="UP000057609"/>
    </source>
</evidence>
<dbReference type="GO" id="GO:0005829">
    <property type="term" value="C:cytosol"/>
    <property type="evidence" value="ECO:0007669"/>
    <property type="project" value="TreeGrafter"/>
</dbReference>
<dbReference type="Proteomes" id="UP000057609">
    <property type="component" value="Chromosome"/>
</dbReference>
<feature type="domain" description="Metalloprotease TldD/E central" evidence="7">
    <location>
        <begin position="111"/>
        <end position="219"/>
    </location>
</feature>